<dbReference type="CDD" id="cd03024">
    <property type="entry name" value="DsbA_FrnE"/>
    <property type="match status" value="1"/>
</dbReference>
<proteinExistence type="predicted"/>
<evidence type="ECO:0000313" key="2">
    <source>
        <dbReference type="EMBL" id="MDF8264508.1"/>
    </source>
</evidence>
<comment type="caution">
    <text evidence="2">The sequence shown here is derived from an EMBL/GenBank/DDBJ whole genome shotgun (WGS) entry which is preliminary data.</text>
</comment>
<dbReference type="Proteomes" id="UP001528912">
    <property type="component" value="Unassembled WGS sequence"/>
</dbReference>
<feature type="domain" description="DSBA-like thioredoxin" evidence="1">
    <location>
        <begin position="3"/>
        <end position="203"/>
    </location>
</feature>
<gene>
    <name evidence="2" type="ORF">P4R38_09670</name>
</gene>
<dbReference type="SUPFAM" id="SSF52833">
    <property type="entry name" value="Thioredoxin-like"/>
    <property type="match status" value="1"/>
</dbReference>
<keyword evidence="3" id="KW-1185">Reference proteome</keyword>
<sequence>MIIDAWSDIVCPFCHIGRRHLELALEQFEHADEVEVVWHSFELDPQAPATTEGPHLEAIARKYGAPVAEVEAQHRLMAQQAAAVGLDFQWEQIRGGSSHDAHRVIHYARSLDLEQPVTERIMRGWYSEGRAIGDRPTLVDLAVEGGLDRAGVTEMLESDAFGIDVRTDEATARQIGIQAVPAFVLDRKYLVSGAQPVETFLAGLQQAYDDRGTEPTPRASGCGGGCGCGAGGCGSAGEGDVCERPA</sequence>
<evidence type="ECO:0000259" key="1">
    <source>
        <dbReference type="Pfam" id="PF01323"/>
    </source>
</evidence>
<organism evidence="2 3">
    <name type="scientific">Luteipulveratus flavus</name>
    <dbReference type="NCBI Taxonomy" id="3031728"/>
    <lineage>
        <taxon>Bacteria</taxon>
        <taxon>Bacillati</taxon>
        <taxon>Actinomycetota</taxon>
        <taxon>Actinomycetes</taxon>
        <taxon>Micrococcales</taxon>
        <taxon>Dermacoccaceae</taxon>
        <taxon>Luteipulveratus</taxon>
    </lineage>
</organism>
<dbReference type="Pfam" id="PF01323">
    <property type="entry name" value="DSBA"/>
    <property type="match status" value="1"/>
</dbReference>
<dbReference type="PANTHER" id="PTHR13887:SF41">
    <property type="entry name" value="THIOREDOXIN SUPERFAMILY PROTEIN"/>
    <property type="match status" value="1"/>
</dbReference>
<evidence type="ECO:0000313" key="3">
    <source>
        <dbReference type="Proteomes" id="UP001528912"/>
    </source>
</evidence>
<dbReference type="EMBL" id="JAROAV010000028">
    <property type="protein sequence ID" value="MDF8264508.1"/>
    <property type="molecule type" value="Genomic_DNA"/>
</dbReference>
<dbReference type="PANTHER" id="PTHR13887">
    <property type="entry name" value="GLUTATHIONE S-TRANSFERASE KAPPA"/>
    <property type="match status" value="1"/>
</dbReference>
<dbReference type="Gene3D" id="3.40.30.10">
    <property type="entry name" value="Glutaredoxin"/>
    <property type="match status" value="1"/>
</dbReference>
<name>A0ABT6C7K1_9MICO</name>
<dbReference type="InterPro" id="IPR001853">
    <property type="entry name" value="DSBA-like_thioredoxin_dom"/>
</dbReference>
<protein>
    <submittedName>
        <fullName evidence="2">DsbA family oxidoreductase</fullName>
    </submittedName>
</protein>
<reference evidence="2 3" key="1">
    <citation type="submission" date="2023-03" db="EMBL/GenBank/DDBJ databases">
        <title>YIM 133296 draft genome.</title>
        <authorList>
            <person name="Xiong L."/>
        </authorList>
    </citation>
    <scope>NUCLEOTIDE SEQUENCE [LARGE SCALE GENOMIC DNA]</scope>
    <source>
        <strain evidence="2 3">YIM 133296</strain>
    </source>
</reference>
<dbReference type="RefSeq" id="WP_277191967.1">
    <property type="nucleotide sequence ID" value="NZ_JAROAV010000028.1"/>
</dbReference>
<dbReference type="InterPro" id="IPR036249">
    <property type="entry name" value="Thioredoxin-like_sf"/>
</dbReference>
<accession>A0ABT6C7K1</accession>